<reference evidence="2" key="1">
    <citation type="journal article" date="2017" name="Nat. Ecol. Evol.">
        <title>Genome expansion and lineage-specific genetic innovations in the forest pathogenic fungi Armillaria.</title>
        <authorList>
            <person name="Sipos G."/>
            <person name="Prasanna A.N."/>
            <person name="Walter M.C."/>
            <person name="O'Connor E."/>
            <person name="Balint B."/>
            <person name="Krizsan K."/>
            <person name="Kiss B."/>
            <person name="Hess J."/>
            <person name="Varga T."/>
            <person name="Slot J."/>
            <person name="Riley R."/>
            <person name="Boka B."/>
            <person name="Rigling D."/>
            <person name="Barry K."/>
            <person name="Lee J."/>
            <person name="Mihaltcheva S."/>
            <person name="LaButti K."/>
            <person name="Lipzen A."/>
            <person name="Waldron R."/>
            <person name="Moloney N.M."/>
            <person name="Sperisen C."/>
            <person name="Kredics L."/>
            <person name="Vagvoelgyi C."/>
            <person name="Patrignani A."/>
            <person name="Fitzpatrick D."/>
            <person name="Nagy I."/>
            <person name="Doyle S."/>
            <person name="Anderson J.B."/>
            <person name="Grigoriev I.V."/>
            <person name="Gueldener U."/>
            <person name="Muensterkoetter M."/>
            <person name="Nagy L.G."/>
        </authorList>
    </citation>
    <scope>NUCLEOTIDE SEQUENCE [LARGE SCALE GENOMIC DNA]</scope>
    <source>
        <strain evidence="2">C18/9</strain>
    </source>
</reference>
<dbReference type="Proteomes" id="UP000219338">
    <property type="component" value="Unassembled WGS sequence"/>
</dbReference>
<evidence type="ECO:0000313" key="1">
    <source>
        <dbReference type="EMBL" id="SJL08770.1"/>
    </source>
</evidence>
<sequence length="58" mass="6133">MTAASSRGPVLNYPLVGIALASVTEKVIERDYFLPHLSKARIGAVESLNMSNGELSSA</sequence>
<name>A0A284RJ38_ARMOS</name>
<dbReference type="AlphaFoldDB" id="A0A284RJ38"/>
<accession>A0A284RJ38</accession>
<organism evidence="1 2">
    <name type="scientific">Armillaria ostoyae</name>
    <name type="common">Armillaria root rot fungus</name>
    <dbReference type="NCBI Taxonomy" id="47428"/>
    <lineage>
        <taxon>Eukaryota</taxon>
        <taxon>Fungi</taxon>
        <taxon>Dikarya</taxon>
        <taxon>Basidiomycota</taxon>
        <taxon>Agaricomycotina</taxon>
        <taxon>Agaricomycetes</taxon>
        <taxon>Agaricomycetidae</taxon>
        <taxon>Agaricales</taxon>
        <taxon>Marasmiineae</taxon>
        <taxon>Physalacriaceae</taxon>
        <taxon>Armillaria</taxon>
    </lineage>
</organism>
<keyword evidence="2" id="KW-1185">Reference proteome</keyword>
<dbReference type="EMBL" id="FUEG01000009">
    <property type="protein sequence ID" value="SJL08770.1"/>
    <property type="molecule type" value="Genomic_DNA"/>
</dbReference>
<protein>
    <submittedName>
        <fullName evidence="1">Uncharacterized protein</fullName>
    </submittedName>
</protein>
<gene>
    <name evidence="1" type="ORF">ARMOST_12140</name>
</gene>
<proteinExistence type="predicted"/>
<evidence type="ECO:0000313" key="2">
    <source>
        <dbReference type="Proteomes" id="UP000219338"/>
    </source>
</evidence>